<dbReference type="Pfam" id="PF12550">
    <property type="entry name" value="GCR1_C"/>
    <property type="match status" value="1"/>
</dbReference>
<accession>A0AAD7H5M0</accession>
<comment type="caution">
    <text evidence="3">The sequence shown here is derived from an EMBL/GenBank/DDBJ whole genome shotgun (WGS) entry which is preliminary data.</text>
</comment>
<feature type="region of interest" description="Disordered" evidence="1">
    <location>
        <begin position="17"/>
        <end position="48"/>
    </location>
</feature>
<dbReference type="Proteomes" id="UP001215598">
    <property type="component" value="Unassembled WGS sequence"/>
</dbReference>
<name>A0AAD7H5M0_9AGAR</name>
<reference evidence="3" key="1">
    <citation type="submission" date="2023-03" db="EMBL/GenBank/DDBJ databases">
        <title>Massive genome expansion in bonnet fungi (Mycena s.s.) driven by repeated elements and novel gene families across ecological guilds.</title>
        <authorList>
            <consortium name="Lawrence Berkeley National Laboratory"/>
            <person name="Harder C.B."/>
            <person name="Miyauchi S."/>
            <person name="Viragh M."/>
            <person name="Kuo A."/>
            <person name="Thoen E."/>
            <person name="Andreopoulos B."/>
            <person name="Lu D."/>
            <person name="Skrede I."/>
            <person name="Drula E."/>
            <person name="Henrissat B."/>
            <person name="Morin E."/>
            <person name="Kohler A."/>
            <person name="Barry K."/>
            <person name="LaButti K."/>
            <person name="Morin E."/>
            <person name="Salamov A."/>
            <person name="Lipzen A."/>
            <person name="Mereny Z."/>
            <person name="Hegedus B."/>
            <person name="Baldrian P."/>
            <person name="Stursova M."/>
            <person name="Weitz H."/>
            <person name="Taylor A."/>
            <person name="Grigoriev I.V."/>
            <person name="Nagy L.G."/>
            <person name="Martin F."/>
            <person name="Kauserud H."/>
        </authorList>
    </citation>
    <scope>NUCLEOTIDE SEQUENCE</scope>
    <source>
        <strain evidence="3">CBHHK182m</strain>
    </source>
</reference>
<feature type="domain" description="Transcription activator GCR1-like" evidence="2">
    <location>
        <begin position="158"/>
        <end position="213"/>
    </location>
</feature>
<proteinExistence type="predicted"/>
<dbReference type="EMBL" id="JARKIB010000362">
    <property type="protein sequence ID" value="KAJ7712581.1"/>
    <property type="molecule type" value="Genomic_DNA"/>
</dbReference>
<protein>
    <recommendedName>
        <fullName evidence="2">Transcription activator GCR1-like domain-containing protein</fullName>
    </recommendedName>
</protein>
<gene>
    <name evidence="3" type="ORF">B0H16DRAFT_1743980</name>
</gene>
<evidence type="ECO:0000313" key="3">
    <source>
        <dbReference type="EMBL" id="KAJ7712581.1"/>
    </source>
</evidence>
<dbReference type="AlphaFoldDB" id="A0AAD7H5M0"/>
<dbReference type="InterPro" id="IPR022210">
    <property type="entry name" value="TF_GCR1-like"/>
</dbReference>
<evidence type="ECO:0000259" key="2">
    <source>
        <dbReference type="Pfam" id="PF12550"/>
    </source>
</evidence>
<evidence type="ECO:0000256" key="1">
    <source>
        <dbReference type="SAM" id="MobiDB-lite"/>
    </source>
</evidence>
<evidence type="ECO:0000313" key="4">
    <source>
        <dbReference type="Proteomes" id="UP001215598"/>
    </source>
</evidence>
<sequence>MFDNTFLHFVPTTVEHPILGPSDTADSSVPAPSKRKQPARSHPLLTQRESRGIDAIERLLLSPSRNANIFTMDQENRTRLMGFHHVPSTPDLTLPESRNIMLLHLLTGSCIDSCDPMSSNQHACHCRTFCSVFPNSRDMVFEVLSVLLDWVPQYKDATNAKAIWDYWVEWREGMNGFIAVEELTTIWEAKWRRNIGGLKSENTRRMKVVNLILEPDKTPNWNINLVRRFITEKYASYFAARAFVEFLKPVNRAAVIAAANNYP</sequence>
<organism evidence="3 4">
    <name type="scientific">Mycena metata</name>
    <dbReference type="NCBI Taxonomy" id="1033252"/>
    <lineage>
        <taxon>Eukaryota</taxon>
        <taxon>Fungi</taxon>
        <taxon>Dikarya</taxon>
        <taxon>Basidiomycota</taxon>
        <taxon>Agaricomycotina</taxon>
        <taxon>Agaricomycetes</taxon>
        <taxon>Agaricomycetidae</taxon>
        <taxon>Agaricales</taxon>
        <taxon>Marasmiineae</taxon>
        <taxon>Mycenaceae</taxon>
        <taxon>Mycena</taxon>
    </lineage>
</organism>
<keyword evidence="4" id="KW-1185">Reference proteome</keyword>